<dbReference type="Gene3D" id="3.90.1700.10">
    <property type="entry name" value="v583 domain like"/>
    <property type="match status" value="1"/>
</dbReference>
<dbReference type="AlphaFoldDB" id="A0A1T4JSS2"/>
<dbReference type="InterPro" id="IPR009499">
    <property type="entry name" value="AllG-like"/>
</dbReference>
<organism evidence="1 2">
    <name type="scientific">Selenihalanaerobacter shriftii</name>
    <dbReference type="NCBI Taxonomy" id="142842"/>
    <lineage>
        <taxon>Bacteria</taxon>
        <taxon>Bacillati</taxon>
        <taxon>Bacillota</taxon>
        <taxon>Clostridia</taxon>
        <taxon>Halanaerobiales</taxon>
        <taxon>Halobacteroidaceae</taxon>
        <taxon>Selenihalanaerobacter</taxon>
    </lineage>
</organism>
<dbReference type="Gene3D" id="3.90.1710.10">
    <property type="entry name" value="Enterococcus faecalis V583 domain"/>
    <property type="match status" value="1"/>
</dbReference>
<dbReference type="RefSeq" id="WP_200806395.1">
    <property type="nucleotide sequence ID" value="NZ_FUWM01000004.1"/>
</dbReference>
<dbReference type="Proteomes" id="UP000190625">
    <property type="component" value="Unassembled WGS sequence"/>
</dbReference>
<dbReference type="Pfam" id="PF06545">
    <property type="entry name" value="AllG"/>
    <property type="match status" value="1"/>
</dbReference>
<accession>A0A1T4JSS2</accession>
<dbReference type="STRING" id="142842.SAMN02745118_00385"/>
<name>A0A1T4JSS2_9FIRM</name>
<dbReference type="Gene3D" id="1.10.10.660">
    <property type="entry name" value="conserved protein of unknown function from Enterococcus faecalis V583"/>
    <property type="match status" value="1"/>
</dbReference>
<reference evidence="2" key="1">
    <citation type="submission" date="2017-02" db="EMBL/GenBank/DDBJ databases">
        <authorList>
            <person name="Varghese N."/>
            <person name="Submissions S."/>
        </authorList>
    </citation>
    <scope>NUCLEOTIDE SEQUENCE [LARGE SCALE GENOMIC DNA]</scope>
    <source>
        <strain evidence="2">ATCC BAA-73</strain>
    </source>
</reference>
<sequence length="416" mass="44606">MSISIKEANAKAVERMQNAEPVLVDIKTAGDVIPEMTKKTILHAGPPVEWENMCGPMKGAVIGALIYEGLAEDEDEAVELAGSGEITFDPCHHHQAVGPMAGVTSASMPVYVVENQDQGNKAFCTINEGLGKVLRYGAYSEEVIEKLKWIENTLAPALKEALSLMEDGINVKNMTSQAIHMGDECHNRNKAGSALFIREITPYLLQTDIDNDTIKDMINFMADNEHFYLNISMPACKATMDAAHGIEGSTIITAMARNGVEFGIRISGLEEEWFTGEAQVIDGLFFPGYSTDDANPDIGDSTISETAAIGGFAMAAAPAIVGFVGGTPEDAVNFTKSMYEISVEENDTFTIPSMGFRGTATGIDVRKVVETGILPTINTGIAHKDPGVGQVGAGLVDPPKNCFEDALRAFAKKYRG</sequence>
<protein>
    <recommendedName>
        <fullName evidence="3">DUF1116 domain-containing protein</fullName>
    </recommendedName>
</protein>
<keyword evidence="2" id="KW-1185">Reference proteome</keyword>
<dbReference type="EMBL" id="FUWM01000004">
    <property type="protein sequence ID" value="SJZ33189.1"/>
    <property type="molecule type" value="Genomic_DNA"/>
</dbReference>
<gene>
    <name evidence="1" type="ORF">SAMN02745118_00385</name>
</gene>
<dbReference type="InterPro" id="IPR024033">
    <property type="entry name" value="OXTCase_su_AllG_h-dom"/>
</dbReference>
<evidence type="ECO:0000313" key="2">
    <source>
        <dbReference type="Proteomes" id="UP000190625"/>
    </source>
</evidence>
<proteinExistence type="predicted"/>
<evidence type="ECO:0000313" key="1">
    <source>
        <dbReference type="EMBL" id="SJZ33189.1"/>
    </source>
</evidence>
<evidence type="ECO:0008006" key="3">
    <source>
        <dbReference type="Google" id="ProtNLM"/>
    </source>
</evidence>